<accession>A0A0B5J7K0</accession>
<dbReference type="Proteomes" id="UP000202511">
    <property type="component" value="Segment"/>
</dbReference>
<evidence type="ECO:0000313" key="2">
    <source>
        <dbReference type="EMBL" id="AJF97870.1"/>
    </source>
</evidence>
<dbReference type="RefSeq" id="YP_009120105.1">
    <property type="nucleotide sequence ID" value="NC_026440.1"/>
</dbReference>
<dbReference type="EMBL" id="KP136319">
    <property type="protein sequence ID" value="AJF97870.1"/>
    <property type="molecule type" value="Genomic_DNA"/>
</dbReference>
<protein>
    <submittedName>
        <fullName evidence="2">Uncharacterized protein</fullName>
    </submittedName>
</protein>
<reference evidence="2 3" key="1">
    <citation type="journal article" date="2015" name="Parasitol. Res.">
        <title>Viruses in close associations with free-living amoebae.</title>
        <authorList>
            <person name="Scheid P."/>
        </authorList>
    </citation>
    <scope>NUCLEOTIDE SEQUENCE [LARGE SCALE GENOMIC DNA]</scope>
    <source>
        <strain evidence="2">KlaHel</strain>
    </source>
</reference>
<organism evidence="2 3">
    <name type="scientific">Pandoravirus inopinatum</name>
    <dbReference type="NCBI Taxonomy" id="1605721"/>
    <lineage>
        <taxon>Viruses</taxon>
        <taxon>Pandoravirus</taxon>
    </lineage>
</organism>
<feature type="region of interest" description="Disordered" evidence="1">
    <location>
        <begin position="1"/>
        <end position="39"/>
    </location>
</feature>
<name>A0A0B5J7K0_9VIRU</name>
<evidence type="ECO:0000313" key="3">
    <source>
        <dbReference type="Proteomes" id="UP000202511"/>
    </source>
</evidence>
<dbReference type="KEGG" id="vg:23462787"/>
<dbReference type="GeneID" id="23462787"/>
<sequence length="116" mass="12682">MTKGQGKKKDKEQHGQTTPALGPRPQPVDHQKSHKKARVADFSRGGRALLCHASFLHAAVCSCVRRLLPIVAERSPRAYLHSHPFCQRLTTGSVRSARSSAVANHTAAAQHNAYCH</sequence>
<evidence type="ECO:0000256" key="1">
    <source>
        <dbReference type="SAM" id="MobiDB-lite"/>
    </source>
</evidence>
<proteinExistence type="predicted"/>